<evidence type="ECO:0000313" key="3">
    <source>
        <dbReference type="EMBL" id="RSI07803.1"/>
    </source>
</evidence>
<dbReference type="Proteomes" id="UP000272846">
    <property type="component" value="Unassembled WGS sequence"/>
</dbReference>
<sequence>MGYLHITIIDRLKIEAYLEAGFNLSYIATKLGFHRSSISREIKRCPNKYSAEEAQRQYEELSRLKGRKTACTSQMKKDIERHLKASWSPEQIHGRYQYENKPIVSFKTIYNWIYNGQLEVSVETLRRKGIFYFSSITFFKVIVSFICVK</sequence>
<organism evidence="4 5">
    <name type="scientific">Streptococcus sanguinis</name>
    <dbReference type="NCBI Taxonomy" id="1305"/>
    <lineage>
        <taxon>Bacteria</taxon>
        <taxon>Bacillati</taxon>
        <taxon>Bacillota</taxon>
        <taxon>Bacilli</taxon>
        <taxon>Lactobacillales</taxon>
        <taxon>Streptococcaceae</taxon>
        <taxon>Streptococcus</taxon>
    </lineage>
</organism>
<evidence type="ECO:0000313" key="5">
    <source>
        <dbReference type="Proteomes" id="UP000249623"/>
    </source>
</evidence>
<accession>A0A2X3UY11</accession>
<dbReference type="PANTHER" id="PTHR10948">
    <property type="entry name" value="TRANSPOSASE"/>
    <property type="match status" value="1"/>
</dbReference>
<evidence type="ECO:0000313" key="4">
    <source>
        <dbReference type="EMBL" id="SQF33784.1"/>
    </source>
</evidence>
<protein>
    <submittedName>
        <fullName evidence="4">IS30 family, transposase</fullName>
    </submittedName>
</protein>
<reference evidence="3 6" key="2">
    <citation type="submission" date="2018-11" db="EMBL/GenBank/DDBJ databases">
        <title>Species Designations Belie Phenotypic and Genotypic Heterogeneity in Oral Streptococci.</title>
        <authorList>
            <person name="Velsko I."/>
        </authorList>
    </citation>
    <scope>NUCLEOTIDE SEQUENCE [LARGE SCALE GENOMIC DNA]</scope>
    <source>
        <strain evidence="3 6">KLC04</strain>
    </source>
</reference>
<dbReference type="GO" id="GO:0004803">
    <property type="term" value="F:transposase activity"/>
    <property type="evidence" value="ECO:0007669"/>
    <property type="project" value="TreeGrafter"/>
</dbReference>
<dbReference type="PANTHER" id="PTHR10948:SF23">
    <property type="entry name" value="TRANSPOSASE INSI FOR INSERTION SEQUENCE ELEMENT IS30A-RELATED"/>
    <property type="match status" value="1"/>
</dbReference>
<evidence type="ECO:0000313" key="6">
    <source>
        <dbReference type="Proteomes" id="UP000272846"/>
    </source>
</evidence>
<reference evidence="4 5" key="1">
    <citation type="submission" date="2018-06" db="EMBL/GenBank/DDBJ databases">
        <authorList>
            <consortium name="Pathogen Informatics"/>
            <person name="Doyle S."/>
        </authorList>
    </citation>
    <scope>NUCLEOTIDE SEQUENCE [LARGE SCALE GENOMIC DNA]</scope>
    <source>
        <strain evidence="4 5">NCTC11085</strain>
    </source>
</reference>
<dbReference type="GO" id="GO:0032196">
    <property type="term" value="P:transposition"/>
    <property type="evidence" value="ECO:0007669"/>
    <property type="project" value="TreeGrafter"/>
</dbReference>
<keyword evidence="1" id="KW-1133">Transmembrane helix</keyword>
<gene>
    <name evidence="3" type="ORF">D8888_08675</name>
    <name evidence="4" type="ORF">NCTC11085_00257</name>
</gene>
<evidence type="ECO:0000256" key="1">
    <source>
        <dbReference type="SAM" id="Phobius"/>
    </source>
</evidence>
<dbReference type="Proteomes" id="UP000249623">
    <property type="component" value="Chromosome 1"/>
</dbReference>
<evidence type="ECO:0000259" key="2">
    <source>
        <dbReference type="Pfam" id="PF13936"/>
    </source>
</evidence>
<dbReference type="InterPro" id="IPR051917">
    <property type="entry name" value="Transposase-Integrase"/>
</dbReference>
<keyword evidence="1" id="KW-0812">Transmembrane</keyword>
<proteinExistence type="predicted"/>
<feature type="domain" description="Transposase IS30-like HTH" evidence="2">
    <location>
        <begin position="3"/>
        <end position="44"/>
    </location>
</feature>
<dbReference type="InterPro" id="IPR025246">
    <property type="entry name" value="IS30-like_HTH"/>
</dbReference>
<dbReference type="RefSeq" id="WP_002926197.1">
    <property type="nucleotide sequence ID" value="NZ_JAKUVE010000002.1"/>
</dbReference>
<dbReference type="EMBL" id="RJMK01000003">
    <property type="protein sequence ID" value="RSI07803.1"/>
    <property type="molecule type" value="Genomic_DNA"/>
</dbReference>
<dbReference type="AlphaFoldDB" id="A0A2X3UY11"/>
<feature type="transmembrane region" description="Helical" evidence="1">
    <location>
        <begin position="130"/>
        <end position="148"/>
    </location>
</feature>
<name>A0A2X3UY11_STRSA</name>
<dbReference type="GO" id="GO:0005829">
    <property type="term" value="C:cytosol"/>
    <property type="evidence" value="ECO:0007669"/>
    <property type="project" value="TreeGrafter"/>
</dbReference>
<dbReference type="Pfam" id="PF13936">
    <property type="entry name" value="HTH_38"/>
    <property type="match status" value="1"/>
</dbReference>
<keyword evidence="1" id="KW-0472">Membrane</keyword>
<dbReference type="EMBL" id="LS483346">
    <property type="protein sequence ID" value="SQF33784.1"/>
    <property type="molecule type" value="Genomic_DNA"/>
</dbReference>